<gene>
    <name evidence="2" type="ORF">DFH94DRAFT_349157</name>
</gene>
<name>A0A9P5JV18_9AGAM</name>
<feature type="region of interest" description="Disordered" evidence="1">
    <location>
        <begin position="872"/>
        <end position="897"/>
    </location>
</feature>
<dbReference type="Gene3D" id="3.80.10.10">
    <property type="entry name" value="Ribonuclease Inhibitor"/>
    <property type="match status" value="1"/>
</dbReference>
<proteinExistence type="predicted"/>
<evidence type="ECO:0000313" key="2">
    <source>
        <dbReference type="EMBL" id="KAF8466102.1"/>
    </source>
</evidence>
<evidence type="ECO:0000256" key="1">
    <source>
        <dbReference type="SAM" id="MobiDB-lite"/>
    </source>
</evidence>
<dbReference type="AlphaFoldDB" id="A0A9P5JV18"/>
<organism evidence="2 3">
    <name type="scientific">Russula ochroleuca</name>
    <dbReference type="NCBI Taxonomy" id="152965"/>
    <lineage>
        <taxon>Eukaryota</taxon>
        <taxon>Fungi</taxon>
        <taxon>Dikarya</taxon>
        <taxon>Basidiomycota</taxon>
        <taxon>Agaricomycotina</taxon>
        <taxon>Agaricomycetes</taxon>
        <taxon>Russulales</taxon>
        <taxon>Russulaceae</taxon>
        <taxon>Russula</taxon>
    </lineage>
</organism>
<feature type="region of interest" description="Disordered" evidence="1">
    <location>
        <begin position="300"/>
        <end position="322"/>
    </location>
</feature>
<keyword evidence="3" id="KW-1185">Reference proteome</keyword>
<sequence length="934" mass="104870">MSHHRRRHEHPTTIDAIPFVKQVKNIGRAYRKQARELVACLEHLIPALKCRSAELRNVSKLVDDALSSAVRASKAASQGVDNKFDAAVRALGKYEERFDPNSRSVIRRMEEAKAKDTSSVKALTKLEEKQPDDDWSASPKTTKTVNITLFGHSKVQAVSMDLDPRSSFSEIIWRLGRHRDRGRITPGQHPFFYQDLPVSREKYDKDFKTYPIEDFQAVFNHNVYVLIDQPGRVFIQSDTTRKRTFGNVWMPKDTLIFKDVFGTLMGERVAGLVPQVTPDVHFWHLVDSSRALAFSTSPAGVSPVTRSSQPDITTGPGVNHNPSAAEPAVSWRELVLQTWNSHDINVFISTISTILSPSSAENWVLPPQQPAAKRPGQLDMDTLNDDVLFSIFGSYRLDDDENWNLQLRWCKLVHVCRRWRHLVYESPAHLNLHLLCTNGTPVADMLKHSPPLPLILNYQSPCATMTFEDEQGILLALQHRKRVRRVVLHAPSQGLDKFLTALNEDFPTLERLSVSSTSDDDVPLVMPRKFKALRLSHLTLLGVTLSTAPRSLASTISLVTLVLTYPRASSYFSPEDLATQLQFVPLLEELSISLSVPIRRPRIQMHPRRIPMTSVTLPALKRFVFRGLSAYLEGLLDRISAPCLAEFDVTLFNQLLFALPALSRFINATAAFRLPVANVNFNPNSISISVSNHEEAQGDRSLYLQVSCKPFDWQVNSATQICRELREILPTVEELSLNFHKHGMPHEWRNGVVGGTWYEFLMPFEGVKKLRVGQSLALDLSRALQLDVELGTGLFLPALQELVLEEACEDNAFSKFIDARQDVGRPVRLVAPPSKRDPVAVAPRPRGPNIPSRLLSLDTRVPRSYPASPAMRRLLLPSTAPTSPLSSSSSSTLCSPPLVLGEATEQLSREIARKDPGIDPITPYKGSFERKRYI</sequence>
<dbReference type="EMBL" id="WHVB01000043">
    <property type="protein sequence ID" value="KAF8466102.1"/>
    <property type="molecule type" value="Genomic_DNA"/>
</dbReference>
<accession>A0A9P5JV18</accession>
<reference evidence="2" key="1">
    <citation type="submission" date="2019-10" db="EMBL/GenBank/DDBJ databases">
        <authorList>
            <consortium name="DOE Joint Genome Institute"/>
            <person name="Kuo A."/>
            <person name="Miyauchi S."/>
            <person name="Kiss E."/>
            <person name="Drula E."/>
            <person name="Kohler A."/>
            <person name="Sanchez-Garcia M."/>
            <person name="Andreopoulos B."/>
            <person name="Barry K.W."/>
            <person name="Bonito G."/>
            <person name="Buee M."/>
            <person name="Carver A."/>
            <person name="Chen C."/>
            <person name="Cichocki N."/>
            <person name="Clum A."/>
            <person name="Culley D."/>
            <person name="Crous P.W."/>
            <person name="Fauchery L."/>
            <person name="Girlanda M."/>
            <person name="Hayes R."/>
            <person name="Keri Z."/>
            <person name="LaButti K."/>
            <person name="Lipzen A."/>
            <person name="Lombard V."/>
            <person name="Magnuson J."/>
            <person name="Maillard F."/>
            <person name="Morin E."/>
            <person name="Murat C."/>
            <person name="Nolan M."/>
            <person name="Ohm R."/>
            <person name="Pangilinan J."/>
            <person name="Pereira M."/>
            <person name="Perotto S."/>
            <person name="Peter M."/>
            <person name="Riley R."/>
            <person name="Sitrit Y."/>
            <person name="Stielow B."/>
            <person name="Szollosi G."/>
            <person name="Zifcakova L."/>
            <person name="Stursova M."/>
            <person name="Spatafora J.W."/>
            <person name="Tedersoo L."/>
            <person name="Vaario L.-M."/>
            <person name="Yamada A."/>
            <person name="Yan M."/>
            <person name="Wang P."/>
            <person name="Xu J."/>
            <person name="Bruns T."/>
            <person name="Baldrian P."/>
            <person name="Vilgalys R."/>
            <person name="Henrissat B."/>
            <person name="Grigoriev I.V."/>
            <person name="Hibbett D."/>
            <person name="Nagy L.G."/>
            <person name="Martin F.M."/>
        </authorList>
    </citation>
    <scope>NUCLEOTIDE SEQUENCE</scope>
    <source>
        <strain evidence="2">Prilba</strain>
    </source>
</reference>
<feature type="compositionally biased region" description="Polar residues" evidence="1">
    <location>
        <begin position="300"/>
        <end position="312"/>
    </location>
</feature>
<dbReference type="Proteomes" id="UP000759537">
    <property type="component" value="Unassembled WGS sequence"/>
</dbReference>
<evidence type="ECO:0000313" key="3">
    <source>
        <dbReference type="Proteomes" id="UP000759537"/>
    </source>
</evidence>
<dbReference type="OrthoDB" id="3245934at2759"/>
<comment type="caution">
    <text evidence="2">The sequence shown here is derived from an EMBL/GenBank/DDBJ whole genome shotgun (WGS) entry which is preliminary data.</text>
</comment>
<feature type="compositionally biased region" description="Low complexity" evidence="1">
    <location>
        <begin position="874"/>
        <end position="897"/>
    </location>
</feature>
<dbReference type="InterPro" id="IPR032675">
    <property type="entry name" value="LRR_dom_sf"/>
</dbReference>
<protein>
    <submittedName>
        <fullName evidence="2">Uncharacterized protein</fullName>
    </submittedName>
</protein>
<reference evidence="2" key="2">
    <citation type="journal article" date="2020" name="Nat. Commun.">
        <title>Large-scale genome sequencing of mycorrhizal fungi provides insights into the early evolution of symbiotic traits.</title>
        <authorList>
            <person name="Miyauchi S."/>
            <person name="Kiss E."/>
            <person name="Kuo A."/>
            <person name="Drula E."/>
            <person name="Kohler A."/>
            <person name="Sanchez-Garcia M."/>
            <person name="Morin E."/>
            <person name="Andreopoulos B."/>
            <person name="Barry K.W."/>
            <person name="Bonito G."/>
            <person name="Buee M."/>
            <person name="Carver A."/>
            <person name="Chen C."/>
            <person name="Cichocki N."/>
            <person name="Clum A."/>
            <person name="Culley D."/>
            <person name="Crous P.W."/>
            <person name="Fauchery L."/>
            <person name="Girlanda M."/>
            <person name="Hayes R.D."/>
            <person name="Keri Z."/>
            <person name="LaButti K."/>
            <person name="Lipzen A."/>
            <person name="Lombard V."/>
            <person name="Magnuson J."/>
            <person name="Maillard F."/>
            <person name="Murat C."/>
            <person name="Nolan M."/>
            <person name="Ohm R.A."/>
            <person name="Pangilinan J."/>
            <person name="Pereira M.F."/>
            <person name="Perotto S."/>
            <person name="Peter M."/>
            <person name="Pfister S."/>
            <person name="Riley R."/>
            <person name="Sitrit Y."/>
            <person name="Stielow J.B."/>
            <person name="Szollosi G."/>
            <person name="Zifcakova L."/>
            <person name="Stursova M."/>
            <person name="Spatafora J.W."/>
            <person name="Tedersoo L."/>
            <person name="Vaario L.M."/>
            <person name="Yamada A."/>
            <person name="Yan M."/>
            <person name="Wang P."/>
            <person name="Xu J."/>
            <person name="Bruns T."/>
            <person name="Baldrian P."/>
            <person name="Vilgalys R."/>
            <person name="Dunand C."/>
            <person name="Henrissat B."/>
            <person name="Grigoriev I.V."/>
            <person name="Hibbett D."/>
            <person name="Nagy L.G."/>
            <person name="Martin F.M."/>
        </authorList>
    </citation>
    <scope>NUCLEOTIDE SEQUENCE</scope>
    <source>
        <strain evidence="2">Prilba</strain>
    </source>
</reference>